<dbReference type="HAMAP" id="MF_01925">
    <property type="entry name" value="P5C_reductase"/>
    <property type="match status" value="1"/>
</dbReference>
<dbReference type="EMBL" id="VZPB01000005">
    <property type="protein sequence ID" value="KAB0584594.1"/>
    <property type="molecule type" value="Genomic_DNA"/>
</dbReference>
<comment type="function">
    <text evidence="4">Catalyzes the reduction of 1-pyrroline-5-carboxylate (PCA) to L-proline.</text>
</comment>
<dbReference type="InterPro" id="IPR028939">
    <property type="entry name" value="P5C_Rdtase_cat_N"/>
</dbReference>
<organism evidence="10 11">
    <name type="scientific">Ideonella dechloratans</name>
    <dbReference type="NCBI Taxonomy" id="36863"/>
    <lineage>
        <taxon>Bacteria</taxon>
        <taxon>Pseudomonadati</taxon>
        <taxon>Pseudomonadota</taxon>
        <taxon>Betaproteobacteria</taxon>
        <taxon>Burkholderiales</taxon>
        <taxon>Sphaerotilaceae</taxon>
        <taxon>Ideonella</taxon>
    </lineage>
</organism>
<dbReference type="GO" id="GO:0055129">
    <property type="term" value="P:L-proline biosynthetic process"/>
    <property type="evidence" value="ECO:0007669"/>
    <property type="project" value="UniProtKB-UniRule"/>
</dbReference>
<comment type="caution">
    <text evidence="10">The sequence shown here is derived from an EMBL/GenBank/DDBJ whole genome shotgun (WGS) entry which is preliminary data.</text>
</comment>
<evidence type="ECO:0000256" key="4">
    <source>
        <dbReference type="HAMAP-Rule" id="MF_01925"/>
    </source>
</evidence>
<keyword evidence="3 4" id="KW-0560">Oxidoreductase</keyword>
<dbReference type="PIRSF" id="PIRSF000193">
    <property type="entry name" value="Pyrrol-5-carb_rd"/>
    <property type="match status" value="1"/>
</dbReference>
<keyword evidence="4 7" id="KW-0641">Proline biosynthesis</keyword>
<dbReference type="PANTHER" id="PTHR11645">
    <property type="entry name" value="PYRROLINE-5-CARBOXYLATE REDUCTASE"/>
    <property type="match status" value="1"/>
</dbReference>
<feature type="domain" description="Pyrroline-5-carboxylate reductase dimerisation" evidence="9">
    <location>
        <begin position="166"/>
        <end position="270"/>
    </location>
</feature>
<evidence type="ECO:0000256" key="5">
    <source>
        <dbReference type="NCBIfam" id="TIGR00112"/>
    </source>
</evidence>
<comment type="similarity">
    <text evidence="1 4 7">Belongs to the pyrroline-5-carboxylate reductase family.</text>
</comment>
<evidence type="ECO:0000256" key="2">
    <source>
        <dbReference type="ARBA" id="ARBA00022857"/>
    </source>
</evidence>
<dbReference type="GO" id="GO:0004735">
    <property type="term" value="F:pyrroline-5-carboxylate reductase activity"/>
    <property type="evidence" value="ECO:0007669"/>
    <property type="project" value="UniProtKB-UniRule"/>
</dbReference>
<feature type="binding site" evidence="6">
    <location>
        <begin position="75"/>
        <end position="78"/>
    </location>
    <ligand>
        <name>NADP(+)</name>
        <dbReference type="ChEBI" id="CHEBI:58349"/>
    </ligand>
</feature>
<dbReference type="Pfam" id="PF14748">
    <property type="entry name" value="P5CR_dimer"/>
    <property type="match status" value="1"/>
</dbReference>
<dbReference type="SUPFAM" id="SSF48179">
    <property type="entry name" value="6-phosphogluconate dehydrogenase C-terminal domain-like"/>
    <property type="match status" value="1"/>
</dbReference>
<evidence type="ECO:0000256" key="6">
    <source>
        <dbReference type="PIRSR" id="PIRSR000193-1"/>
    </source>
</evidence>
<comment type="subcellular location">
    <subcellularLocation>
        <location evidence="4">Cytoplasm</location>
    </subcellularLocation>
</comment>
<keyword evidence="4" id="KW-0963">Cytoplasm</keyword>
<dbReference type="AlphaFoldDB" id="A0A643FG18"/>
<dbReference type="InterPro" id="IPR053790">
    <property type="entry name" value="P5CR-like_CS"/>
</dbReference>
<dbReference type="InterPro" id="IPR008927">
    <property type="entry name" value="6-PGluconate_DH-like_C_sf"/>
</dbReference>
<dbReference type="PANTHER" id="PTHR11645:SF0">
    <property type="entry name" value="PYRROLINE-5-CARBOXYLATE REDUCTASE 3"/>
    <property type="match status" value="1"/>
</dbReference>
<dbReference type="GO" id="GO:0005737">
    <property type="term" value="C:cytoplasm"/>
    <property type="evidence" value="ECO:0007669"/>
    <property type="project" value="UniProtKB-SubCell"/>
</dbReference>
<dbReference type="EC" id="1.5.1.2" evidence="4 5"/>
<evidence type="ECO:0000256" key="1">
    <source>
        <dbReference type="ARBA" id="ARBA00005525"/>
    </source>
</evidence>
<dbReference type="Proteomes" id="UP000430120">
    <property type="component" value="Unassembled WGS sequence"/>
</dbReference>
<dbReference type="Gene3D" id="3.40.50.720">
    <property type="entry name" value="NAD(P)-binding Rossmann-like Domain"/>
    <property type="match status" value="1"/>
</dbReference>
<gene>
    <name evidence="4" type="primary">proC</name>
    <name evidence="10" type="ORF">F7Q92_03535</name>
</gene>
<reference evidence="10 11" key="1">
    <citation type="submission" date="2019-09" db="EMBL/GenBank/DDBJ databases">
        <title>Draft genome sequences of 48 bacterial type strains from the CCUG.</title>
        <authorList>
            <person name="Tunovic T."/>
            <person name="Pineiro-Iglesias B."/>
            <person name="Unosson C."/>
            <person name="Inganas E."/>
            <person name="Ohlen M."/>
            <person name="Cardew S."/>
            <person name="Jensie-Markopoulos S."/>
            <person name="Salva-Serra F."/>
            <person name="Jaen-Luchoro D."/>
            <person name="Karlsson R."/>
            <person name="Svensson-Stadler L."/>
            <person name="Chun J."/>
            <person name="Moore E."/>
        </authorList>
    </citation>
    <scope>NUCLEOTIDE SEQUENCE [LARGE SCALE GENOMIC DNA]</scope>
    <source>
        <strain evidence="10 11">CCUG 30977</strain>
    </source>
</reference>
<keyword evidence="2 4" id="KW-0521">NADP</keyword>
<dbReference type="UniPathway" id="UPA00098">
    <property type="reaction ID" value="UER00361"/>
</dbReference>
<comment type="catalytic activity">
    <reaction evidence="4 7">
        <text>L-proline + NADP(+) = (S)-1-pyrroline-5-carboxylate + NADPH + 2 H(+)</text>
        <dbReference type="Rhea" id="RHEA:14109"/>
        <dbReference type="ChEBI" id="CHEBI:15378"/>
        <dbReference type="ChEBI" id="CHEBI:17388"/>
        <dbReference type="ChEBI" id="CHEBI:57783"/>
        <dbReference type="ChEBI" id="CHEBI:58349"/>
        <dbReference type="ChEBI" id="CHEBI:60039"/>
        <dbReference type="EC" id="1.5.1.2"/>
    </reaction>
</comment>
<dbReference type="FunFam" id="1.10.3730.10:FF:000001">
    <property type="entry name" value="Pyrroline-5-carboxylate reductase"/>
    <property type="match status" value="1"/>
</dbReference>
<sequence length="277" mass="28367">MNRSTSLNTTIAFIGGGNMASAIIGGLVRAGHPASTILVVEPSPEQALRLRSQFGVQADAAAGPALGAAGLIVWAVKPQVFEAAAAPCAPYASQALQLSIMAGIPCAAIEKASGSARVVRAMPNTPALIGQGMSGLYARPAVTLDERLQVEQMLAPTGQLLWVEQEAQLDAVTALSGSGPAYVFYLLEAMIQAGVELGLSAEQSRQLAQQTVAGAAALSAQSSETPEVLRQRVTSKGGTTHAAISTLEARGVKLAFVRALHAAAERAAELGAEFGKN</sequence>
<keyword evidence="4 7" id="KW-0028">Amino-acid biosynthesis</keyword>
<evidence type="ECO:0000256" key="7">
    <source>
        <dbReference type="RuleBase" id="RU003903"/>
    </source>
</evidence>
<dbReference type="OrthoDB" id="9805754at2"/>
<feature type="binding site" evidence="6">
    <location>
        <begin position="14"/>
        <end position="19"/>
    </location>
    <ligand>
        <name>NADP(+)</name>
        <dbReference type="ChEBI" id="CHEBI:58349"/>
    </ligand>
</feature>
<dbReference type="NCBIfam" id="TIGR00112">
    <property type="entry name" value="proC"/>
    <property type="match status" value="1"/>
</dbReference>
<dbReference type="SUPFAM" id="SSF51735">
    <property type="entry name" value="NAD(P)-binding Rossmann-fold domains"/>
    <property type="match status" value="1"/>
</dbReference>
<dbReference type="Gene3D" id="1.10.3730.10">
    <property type="entry name" value="ProC C-terminal domain-like"/>
    <property type="match status" value="1"/>
</dbReference>
<evidence type="ECO:0000256" key="3">
    <source>
        <dbReference type="ARBA" id="ARBA00023002"/>
    </source>
</evidence>
<proteinExistence type="inferred from homology"/>
<accession>A0A643FG18</accession>
<evidence type="ECO:0000313" key="10">
    <source>
        <dbReference type="EMBL" id="KAB0584594.1"/>
    </source>
</evidence>
<comment type="catalytic activity">
    <reaction evidence="4">
        <text>L-proline + NAD(+) = (S)-1-pyrroline-5-carboxylate + NADH + 2 H(+)</text>
        <dbReference type="Rhea" id="RHEA:14105"/>
        <dbReference type="ChEBI" id="CHEBI:15378"/>
        <dbReference type="ChEBI" id="CHEBI:17388"/>
        <dbReference type="ChEBI" id="CHEBI:57540"/>
        <dbReference type="ChEBI" id="CHEBI:57945"/>
        <dbReference type="ChEBI" id="CHEBI:60039"/>
        <dbReference type="EC" id="1.5.1.2"/>
    </reaction>
</comment>
<dbReference type="InterPro" id="IPR029036">
    <property type="entry name" value="P5CR_dimer"/>
</dbReference>
<dbReference type="Pfam" id="PF03807">
    <property type="entry name" value="F420_oxidored"/>
    <property type="match status" value="1"/>
</dbReference>
<dbReference type="InterPro" id="IPR036291">
    <property type="entry name" value="NAD(P)-bd_dom_sf"/>
</dbReference>
<evidence type="ECO:0000259" key="8">
    <source>
        <dbReference type="Pfam" id="PF03807"/>
    </source>
</evidence>
<name>A0A643FG18_IDEDE</name>
<feature type="domain" description="Pyrroline-5-carboxylate reductase catalytic N-terminal" evidence="8">
    <location>
        <begin position="10"/>
        <end position="103"/>
    </location>
</feature>
<evidence type="ECO:0000259" key="9">
    <source>
        <dbReference type="Pfam" id="PF14748"/>
    </source>
</evidence>
<evidence type="ECO:0000313" key="11">
    <source>
        <dbReference type="Proteomes" id="UP000430120"/>
    </source>
</evidence>
<protein>
    <recommendedName>
        <fullName evidence="4 5">Pyrroline-5-carboxylate reductase</fullName>
        <shortName evidence="4">P5C reductase</shortName>
        <shortName evidence="4">P5CR</shortName>
        <ecNumber evidence="4 5">1.5.1.2</ecNumber>
    </recommendedName>
    <alternativeName>
        <fullName evidence="4">PCA reductase</fullName>
    </alternativeName>
</protein>
<keyword evidence="11" id="KW-1185">Reference proteome</keyword>
<dbReference type="PROSITE" id="PS00521">
    <property type="entry name" value="P5CR"/>
    <property type="match status" value="1"/>
</dbReference>
<comment type="pathway">
    <text evidence="4 7">Amino-acid biosynthesis; L-proline biosynthesis; L-proline from L-glutamate 5-semialdehyde: step 1/1.</text>
</comment>
<dbReference type="RefSeq" id="WP_151122536.1">
    <property type="nucleotide sequence ID" value="NZ_CP088081.1"/>
</dbReference>
<dbReference type="InterPro" id="IPR000304">
    <property type="entry name" value="Pyrroline-COOH_reductase"/>
</dbReference>